<dbReference type="Proteomes" id="UP000719412">
    <property type="component" value="Unassembled WGS sequence"/>
</dbReference>
<dbReference type="Gene3D" id="3.40.50.720">
    <property type="entry name" value="NAD(P)-binding Rossmann-like Domain"/>
    <property type="match status" value="1"/>
</dbReference>
<accession>A0A8J6HGW7</accession>
<evidence type="ECO:0000256" key="2">
    <source>
        <dbReference type="ARBA" id="ARBA00022448"/>
    </source>
</evidence>
<dbReference type="EMBL" id="JABDTM020024242">
    <property type="protein sequence ID" value="KAH0814486.1"/>
    <property type="molecule type" value="Genomic_DNA"/>
</dbReference>
<evidence type="ECO:0000256" key="6">
    <source>
        <dbReference type="SAM" id="Phobius"/>
    </source>
</evidence>
<comment type="subcellular location">
    <subcellularLocation>
        <location evidence="1">Membrane</location>
        <topology evidence="1">Multi-pass membrane protein</topology>
    </subcellularLocation>
</comment>
<feature type="domain" description="Major facilitator superfamily (MFS) profile" evidence="7">
    <location>
        <begin position="65"/>
        <end position="536"/>
    </location>
</feature>
<reference evidence="8" key="2">
    <citation type="submission" date="2021-08" db="EMBL/GenBank/DDBJ databases">
        <authorList>
            <person name="Eriksson T."/>
        </authorList>
    </citation>
    <scope>NUCLEOTIDE SEQUENCE</scope>
    <source>
        <strain evidence="8">Stoneville</strain>
        <tissue evidence="8">Whole head</tissue>
    </source>
</reference>
<feature type="transmembrane region" description="Helical" evidence="6">
    <location>
        <begin position="189"/>
        <end position="211"/>
    </location>
</feature>
<evidence type="ECO:0000313" key="8">
    <source>
        <dbReference type="EMBL" id="KAH0814486.1"/>
    </source>
</evidence>
<feature type="transmembrane region" description="Helical" evidence="6">
    <location>
        <begin position="479"/>
        <end position="506"/>
    </location>
</feature>
<reference evidence="8" key="1">
    <citation type="journal article" date="2020" name="J Insects Food Feed">
        <title>The yellow mealworm (Tenebrio molitor) genome: a resource for the emerging insects as food and feed industry.</title>
        <authorList>
            <person name="Eriksson T."/>
            <person name="Andere A."/>
            <person name="Kelstrup H."/>
            <person name="Emery V."/>
            <person name="Picard C."/>
        </authorList>
    </citation>
    <scope>NUCLEOTIDE SEQUENCE</scope>
    <source>
        <strain evidence="8">Stoneville</strain>
        <tissue evidence="8">Whole head</tissue>
    </source>
</reference>
<feature type="transmembrane region" description="Helical" evidence="6">
    <location>
        <begin position="424"/>
        <end position="444"/>
    </location>
</feature>
<evidence type="ECO:0000256" key="3">
    <source>
        <dbReference type="ARBA" id="ARBA00022692"/>
    </source>
</evidence>
<dbReference type="Gene3D" id="1.20.1250.20">
    <property type="entry name" value="MFS general substrate transporter like domains"/>
    <property type="match status" value="1"/>
</dbReference>
<feature type="transmembrane region" description="Helical" evidence="6">
    <location>
        <begin position="394"/>
        <end position="417"/>
    </location>
</feature>
<evidence type="ECO:0000256" key="5">
    <source>
        <dbReference type="ARBA" id="ARBA00023136"/>
    </source>
</evidence>
<feature type="transmembrane region" description="Helical" evidence="6">
    <location>
        <begin position="99"/>
        <end position="119"/>
    </location>
</feature>
<dbReference type="InterPro" id="IPR005829">
    <property type="entry name" value="Sugar_transporter_CS"/>
</dbReference>
<dbReference type="InterPro" id="IPR001509">
    <property type="entry name" value="Epimerase_deHydtase"/>
</dbReference>
<proteinExistence type="predicted"/>
<gene>
    <name evidence="8" type="ORF">GEV33_008303</name>
</gene>
<dbReference type="SUPFAM" id="SSF51735">
    <property type="entry name" value="NAD(P)-binding Rossmann-fold domains"/>
    <property type="match status" value="1"/>
</dbReference>
<dbReference type="PROSITE" id="PS00217">
    <property type="entry name" value="SUGAR_TRANSPORT_2"/>
    <property type="match status" value="1"/>
</dbReference>
<evidence type="ECO:0000256" key="4">
    <source>
        <dbReference type="ARBA" id="ARBA00022989"/>
    </source>
</evidence>
<feature type="transmembrane region" description="Helical" evidence="6">
    <location>
        <begin position="154"/>
        <end position="177"/>
    </location>
</feature>
<keyword evidence="2" id="KW-0813">Transport</keyword>
<dbReference type="PANTHER" id="PTHR23511:SF38">
    <property type="entry name" value="SYNAPTIC VESICLE 2-RELATED PROTEIN-LIKE PROTEIN"/>
    <property type="match status" value="1"/>
</dbReference>
<name>A0A8J6HGW7_TENMO</name>
<organism evidence="8 9">
    <name type="scientific">Tenebrio molitor</name>
    <name type="common">Yellow mealworm beetle</name>
    <dbReference type="NCBI Taxonomy" id="7067"/>
    <lineage>
        <taxon>Eukaryota</taxon>
        <taxon>Metazoa</taxon>
        <taxon>Ecdysozoa</taxon>
        <taxon>Arthropoda</taxon>
        <taxon>Hexapoda</taxon>
        <taxon>Insecta</taxon>
        <taxon>Pterygota</taxon>
        <taxon>Neoptera</taxon>
        <taxon>Endopterygota</taxon>
        <taxon>Coleoptera</taxon>
        <taxon>Polyphaga</taxon>
        <taxon>Cucujiformia</taxon>
        <taxon>Tenebrionidae</taxon>
        <taxon>Tenebrio</taxon>
    </lineage>
</organism>
<evidence type="ECO:0000259" key="7">
    <source>
        <dbReference type="PROSITE" id="PS50850"/>
    </source>
</evidence>
<keyword evidence="4 6" id="KW-1133">Transmembrane helix</keyword>
<dbReference type="InterPro" id="IPR011701">
    <property type="entry name" value="MFS"/>
</dbReference>
<evidence type="ECO:0000313" key="9">
    <source>
        <dbReference type="Proteomes" id="UP000719412"/>
    </source>
</evidence>
<dbReference type="Pfam" id="PF07690">
    <property type="entry name" value="MFS_1"/>
    <property type="match status" value="1"/>
</dbReference>
<dbReference type="PANTHER" id="PTHR23511">
    <property type="entry name" value="SYNAPTIC VESICLE GLYCOPROTEIN 2"/>
    <property type="match status" value="1"/>
</dbReference>
<dbReference type="GO" id="GO:0016020">
    <property type="term" value="C:membrane"/>
    <property type="evidence" value="ECO:0007669"/>
    <property type="project" value="UniProtKB-SubCell"/>
</dbReference>
<keyword evidence="9" id="KW-1185">Reference proteome</keyword>
<dbReference type="Pfam" id="PF01370">
    <property type="entry name" value="Epimerase"/>
    <property type="match status" value="1"/>
</dbReference>
<feature type="transmembrane region" description="Helical" evidence="6">
    <location>
        <begin position="329"/>
        <end position="354"/>
    </location>
</feature>
<feature type="transmembrane region" description="Helical" evidence="6">
    <location>
        <begin position="512"/>
        <end position="531"/>
    </location>
</feature>
<dbReference type="InterPro" id="IPR036259">
    <property type="entry name" value="MFS_trans_sf"/>
</dbReference>
<dbReference type="AlphaFoldDB" id="A0A8J6HGW7"/>
<comment type="caution">
    <text evidence="8">The sequence shown here is derived from an EMBL/GenBank/DDBJ whole genome shotgun (WGS) entry which is preliminary data.</text>
</comment>
<feature type="transmembrane region" description="Helical" evidence="6">
    <location>
        <begin position="65"/>
        <end position="87"/>
    </location>
</feature>
<feature type="transmembrane region" description="Helical" evidence="6">
    <location>
        <begin position="231"/>
        <end position="248"/>
    </location>
</feature>
<dbReference type="SUPFAM" id="SSF103473">
    <property type="entry name" value="MFS general substrate transporter"/>
    <property type="match status" value="1"/>
</dbReference>
<dbReference type="PROSITE" id="PS50850">
    <property type="entry name" value="MFS"/>
    <property type="match status" value="1"/>
</dbReference>
<keyword evidence="3 6" id="KW-0812">Transmembrane</keyword>
<protein>
    <recommendedName>
        <fullName evidence="7">Major facilitator superfamily (MFS) profile domain-containing protein</fullName>
    </recommendedName>
</protein>
<keyword evidence="5 6" id="KW-0472">Membrane</keyword>
<dbReference type="InterPro" id="IPR020846">
    <property type="entry name" value="MFS_dom"/>
</dbReference>
<evidence type="ECO:0000256" key="1">
    <source>
        <dbReference type="ARBA" id="ARBA00004141"/>
    </source>
</evidence>
<sequence length="894" mass="98529">MSLVDQPHLCVSFKPLMIFLLRKECHHGFVNCVGMVEGSGQVMCESVDFDRAIHLTGYGKFHYEAFTACAICIISVGFQNGLSAYIFPAAQCELHLTSFQLSLLNVCFLAGGAASSFLWGALADSKGRRTILVSAHLLNSSVTLVCATNRSVTALIVCRFVNGVLIGGPGSIIFSYLAEFQPPNFRASVICYSGIFFTSSWLLLPLFAWLILPIELSVAWGPFFTLTSWRLFMIILVLPEVVAGLWFLRLPESPRFFVAKGNPRKALVVLRRMFAVNTGRQAKDFPVRNLLEDVRIETRIRNNLQCRGKTVKALQEMGAQFRTLFRAPLLYVTMLTTSIMFTNMFGVFGLGWWLPELFVRFERFHTLHPNTTATVKELALLTPPNSCKPSFDAAVIQSTVVMGIASLLANTLSGFFAGRVSLRVIPCTTMLSGGVSAALIYWLTSSWQNLIVASIFQSTMVTANMTIGSVVVELFPTSVGAMAICLTMCAGRMGAMLSNLVFGLLMDDHCEIPIFVVAASVLVGAGLCFFIPTGAQDKYKSCGFVGRNLVSFLVSGDHASAIRVVDKVPPQVAWMNDDCQKYFQSPIVDFKSANLINPESCKNAFSSDFCWDFVINCAGETKLGQTDPVYEEGILKLSLNCAKEAALRNAKHYVELSSGKMNSCEKVPHKEDGTVEPWSYIGKWKRQVEKQIGDIPNLKYTILRLATVYGLGDRTGLTPRIIVAAIYKHLGETMKLLWNADLKINTVHVTDVSRAIWFVCNRDDTVGKIYNVVDDADSSQGSISNILSELFGVKVDFCGNIVSAVVDLEGAADDANDKHLVPWAEVCRQDNIQNTPLTPHMDPELLLHKHLRLNGAKLKDLGFTVSVPAPTITNIKEVLDDYITMKVFPFSLAP</sequence>
<dbReference type="GO" id="GO:0022857">
    <property type="term" value="F:transmembrane transporter activity"/>
    <property type="evidence" value="ECO:0007669"/>
    <property type="project" value="InterPro"/>
</dbReference>
<dbReference type="InterPro" id="IPR036291">
    <property type="entry name" value="NAD(P)-bd_dom_sf"/>
</dbReference>